<dbReference type="AlphaFoldDB" id="A0AAV9MU69"/>
<gene>
    <name evidence="1" type="ORF">LTR84_012423</name>
</gene>
<dbReference type="RefSeq" id="XP_064699767.1">
    <property type="nucleotide sequence ID" value="XM_064855944.1"/>
</dbReference>
<accession>A0AAV9MU69</accession>
<dbReference type="GeneID" id="89980567"/>
<protein>
    <submittedName>
        <fullName evidence="1">Uncharacterized protein</fullName>
    </submittedName>
</protein>
<evidence type="ECO:0000313" key="2">
    <source>
        <dbReference type="Proteomes" id="UP001358417"/>
    </source>
</evidence>
<dbReference type="EMBL" id="JAVRRD010000074">
    <property type="protein sequence ID" value="KAK5042873.1"/>
    <property type="molecule type" value="Genomic_DNA"/>
</dbReference>
<keyword evidence="2" id="KW-1185">Reference proteome</keyword>
<evidence type="ECO:0000313" key="1">
    <source>
        <dbReference type="EMBL" id="KAK5042873.1"/>
    </source>
</evidence>
<organism evidence="1 2">
    <name type="scientific">Exophiala bonariae</name>
    <dbReference type="NCBI Taxonomy" id="1690606"/>
    <lineage>
        <taxon>Eukaryota</taxon>
        <taxon>Fungi</taxon>
        <taxon>Dikarya</taxon>
        <taxon>Ascomycota</taxon>
        <taxon>Pezizomycotina</taxon>
        <taxon>Eurotiomycetes</taxon>
        <taxon>Chaetothyriomycetidae</taxon>
        <taxon>Chaetothyriales</taxon>
        <taxon>Herpotrichiellaceae</taxon>
        <taxon>Exophiala</taxon>
    </lineage>
</organism>
<comment type="caution">
    <text evidence="1">The sequence shown here is derived from an EMBL/GenBank/DDBJ whole genome shotgun (WGS) entry which is preliminary data.</text>
</comment>
<reference evidence="1 2" key="1">
    <citation type="submission" date="2023-08" db="EMBL/GenBank/DDBJ databases">
        <title>Black Yeasts Isolated from many extreme environments.</title>
        <authorList>
            <person name="Coleine C."/>
            <person name="Stajich J.E."/>
            <person name="Selbmann L."/>
        </authorList>
    </citation>
    <scope>NUCLEOTIDE SEQUENCE [LARGE SCALE GENOMIC DNA]</scope>
    <source>
        <strain evidence="1 2">CCFEE 5792</strain>
    </source>
</reference>
<dbReference type="Proteomes" id="UP001358417">
    <property type="component" value="Unassembled WGS sequence"/>
</dbReference>
<sequence>MAPQTRAKYHRGTPPITLQAKEADTLKKTRFFDAFDAQTADLKIRPIARATGIPYPTARRWLRQRRQLGSSAYRHTRQLSTHLGRPSSVTENEIRALLQAPQEVRLQPLAAQLTIYNINLSVRQAQWKIKEYSKNAQKYKAAYFKDDLSPQNELDRTEYGTIQSGKSMEDFWWWILFTDEFHYNPSLLGDPMILRDEETRYEDENIVSRPPKGASFTLHGAGWVGWFAQCEELIFWHDTKAEKVTKEQIKELKRLLKEKTPRRPQNLVGVNSSRLNYGRIEWINMVRIYVNGNSPALNQ</sequence>
<name>A0AAV9MU69_9EURO</name>
<proteinExistence type="predicted"/>